<keyword evidence="3 5" id="KW-1133">Transmembrane helix</keyword>
<dbReference type="GO" id="GO:0005886">
    <property type="term" value="C:plasma membrane"/>
    <property type="evidence" value="ECO:0007669"/>
    <property type="project" value="UniProtKB-SubCell"/>
</dbReference>
<dbReference type="InterPro" id="IPR011701">
    <property type="entry name" value="MFS"/>
</dbReference>
<dbReference type="InterPro" id="IPR036259">
    <property type="entry name" value="MFS_trans_sf"/>
</dbReference>
<feature type="transmembrane region" description="Helical" evidence="5">
    <location>
        <begin position="216"/>
        <end position="236"/>
    </location>
</feature>
<evidence type="ECO:0000313" key="8">
    <source>
        <dbReference type="Proteomes" id="UP000198504"/>
    </source>
</evidence>
<dbReference type="STRING" id="1036181.SAMN05421756_10290"/>
<feature type="transmembrane region" description="Helical" evidence="5">
    <location>
        <begin position="260"/>
        <end position="280"/>
    </location>
</feature>
<feature type="transmembrane region" description="Helical" evidence="5">
    <location>
        <begin position="150"/>
        <end position="171"/>
    </location>
</feature>
<dbReference type="RefSeq" id="WP_198409945.1">
    <property type="nucleotide sequence ID" value="NZ_FOFA01000002.1"/>
</dbReference>
<keyword evidence="4 5" id="KW-0472">Membrane</keyword>
<dbReference type="GO" id="GO:0022857">
    <property type="term" value="F:transmembrane transporter activity"/>
    <property type="evidence" value="ECO:0007669"/>
    <property type="project" value="InterPro"/>
</dbReference>
<dbReference type="PANTHER" id="PTHR23514:SF13">
    <property type="entry name" value="INNER MEMBRANE PROTEIN YBJJ"/>
    <property type="match status" value="1"/>
</dbReference>
<evidence type="ECO:0000256" key="1">
    <source>
        <dbReference type="ARBA" id="ARBA00004651"/>
    </source>
</evidence>
<name>A0A1H9C633_9ACTN</name>
<feature type="transmembrane region" description="Helical" evidence="5">
    <location>
        <begin position="379"/>
        <end position="397"/>
    </location>
</feature>
<evidence type="ECO:0000256" key="2">
    <source>
        <dbReference type="ARBA" id="ARBA00022692"/>
    </source>
</evidence>
<organism evidence="7 8">
    <name type="scientific">Microlunatus flavus</name>
    <dbReference type="NCBI Taxonomy" id="1036181"/>
    <lineage>
        <taxon>Bacteria</taxon>
        <taxon>Bacillati</taxon>
        <taxon>Actinomycetota</taxon>
        <taxon>Actinomycetes</taxon>
        <taxon>Propionibacteriales</taxon>
        <taxon>Propionibacteriaceae</taxon>
        <taxon>Microlunatus</taxon>
    </lineage>
</organism>
<dbReference type="Gene3D" id="1.20.1250.20">
    <property type="entry name" value="MFS general substrate transporter like domains"/>
    <property type="match status" value="2"/>
</dbReference>
<feature type="transmembrane region" description="Helical" evidence="5">
    <location>
        <begin position="51"/>
        <end position="75"/>
    </location>
</feature>
<evidence type="ECO:0000259" key="6">
    <source>
        <dbReference type="PROSITE" id="PS50850"/>
    </source>
</evidence>
<feature type="transmembrane region" description="Helical" evidence="5">
    <location>
        <begin position="111"/>
        <end position="129"/>
    </location>
</feature>
<sequence>MALVQTVPLDARTIRRWRNAIMTAFAIGGIAVSTWGPRLPQLRADLGVDNAAIGLVLAGVTVGSVGGLSVAAPLLARLGSRRGIGTMLWLIAAAVAVIGTGAGLAHSVVVTTLGFVLVGFAIGSVDVMINVDGAEVERAAGRTWMPLMHAAWSAGAIVGAGIGAGCAALGIALQWQFLGEAVLIATAGVVATRFVPVREPAGAASEREPVAVRIRTWLRGWSDARLLLIGVVMLGVELGEGTANSWLTLAVRDGHRQTDAVAALFFAAFAASETVARVAGGPLVDRIGRVRAVQLTTALGVAGLLAFILAGPVWLVLVGIVLWAFGVSLGFPLGMSAAADSGPNPAARVSVVASIGYLANLGGPPAIGFVSESVGLLNALWLVLALMLVALVLARALRRPGDGMIHRDGTADTDGPGQEHA</sequence>
<feature type="transmembrane region" description="Helical" evidence="5">
    <location>
        <begin position="177"/>
        <end position="195"/>
    </location>
</feature>
<gene>
    <name evidence="7" type="ORF">SAMN05421756_10290</name>
</gene>
<feature type="transmembrane region" description="Helical" evidence="5">
    <location>
        <begin position="87"/>
        <end position="105"/>
    </location>
</feature>
<proteinExistence type="predicted"/>
<dbReference type="Proteomes" id="UP000198504">
    <property type="component" value="Unassembled WGS sequence"/>
</dbReference>
<feature type="transmembrane region" description="Helical" evidence="5">
    <location>
        <begin position="316"/>
        <end position="334"/>
    </location>
</feature>
<dbReference type="InterPro" id="IPR051788">
    <property type="entry name" value="MFS_Transporter"/>
</dbReference>
<dbReference type="CDD" id="cd17393">
    <property type="entry name" value="MFS_MosC_like"/>
    <property type="match status" value="1"/>
</dbReference>
<dbReference type="AlphaFoldDB" id="A0A1H9C633"/>
<feature type="domain" description="Major facilitator superfamily (MFS) profile" evidence="6">
    <location>
        <begin position="1"/>
        <end position="402"/>
    </location>
</feature>
<reference evidence="8" key="1">
    <citation type="submission" date="2016-10" db="EMBL/GenBank/DDBJ databases">
        <authorList>
            <person name="Varghese N."/>
            <person name="Submissions S."/>
        </authorList>
    </citation>
    <scope>NUCLEOTIDE SEQUENCE [LARGE SCALE GENOMIC DNA]</scope>
    <source>
        <strain evidence="8">CGMCC 4.6856</strain>
    </source>
</reference>
<dbReference type="InterPro" id="IPR020846">
    <property type="entry name" value="MFS_dom"/>
</dbReference>
<comment type="subcellular location">
    <subcellularLocation>
        <location evidence="1">Cell membrane</location>
        <topology evidence="1">Multi-pass membrane protein</topology>
    </subcellularLocation>
</comment>
<keyword evidence="8" id="KW-1185">Reference proteome</keyword>
<dbReference type="SUPFAM" id="SSF103473">
    <property type="entry name" value="MFS general substrate transporter"/>
    <property type="match status" value="1"/>
</dbReference>
<protein>
    <submittedName>
        <fullName evidence="7">Fucose permease</fullName>
    </submittedName>
</protein>
<feature type="transmembrane region" description="Helical" evidence="5">
    <location>
        <begin position="20"/>
        <end position="39"/>
    </location>
</feature>
<evidence type="ECO:0000256" key="3">
    <source>
        <dbReference type="ARBA" id="ARBA00022989"/>
    </source>
</evidence>
<evidence type="ECO:0000313" key="7">
    <source>
        <dbReference type="EMBL" id="SEP96725.1"/>
    </source>
</evidence>
<dbReference type="EMBL" id="FOFA01000002">
    <property type="protein sequence ID" value="SEP96725.1"/>
    <property type="molecule type" value="Genomic_DNA"/>
</dbReference>
<evidence type="ECO:0000256" key="5">
    <source>
        <dbReference type="SAM" id="Phobius"/>
    </source>
</evidence>
<dbReference type="PROSITE" id="PS50850">
    <property type="entry name" value="MFS"/>
    <property type="match status" value="1"/>
</dbReference>
<dbReference type="Pfam" id="PF07690">
    <property type="entry name" value="MFS_1"/>
    <property type="match status" value="2"/>
</dbReference>
<keyword evidence="2 5" id="KW-0812">Transmembrane</keyword>
<dbReference type="PANTHER" id="PTHR23514">
    <property type="entry name" value="BYPASS OF STOP CODON PROTEIN 6"/>
    <property type="match status" value="1"/>
</dbReference>
<accession>A0A1H9C633</accession>
<evidence type="ECO:0000256" key="4">
    <source>
        <dbReference type="ARBA" id="ARBA00023136"/>
    </source>
</evidence>